<protein>
    <submittedName>
        <fullName evidence="1">Sugar-specific transcriptional regulator TrmB</fullName>
    </submittedName>
</protein>
<evidence type="ECO:0000313" key="1">
    <source>
        <dbReference type="EMBL" id="SHO56074.1"/>
    </source>
</evidence>
<keyword evidence="2" id="KW-1185">Reference proteome</keyword>
<evidence type="ECO:0000313" key="2">
    <source>
        <dbReference type="Proteomes" id="UP000184600"/>
    </source>
</evidence>
<dbReference type="OrthoDB" id="5600716at2"/>
<sequence>MNIRQAIWEYISSHPNCRAEDLSAHLDIPITPCRNAIHGLIQKGLIHKTDGTGHVGRPFKYQVSTDEPPVWGKSPGGKIKIRSKKTNRQKLWNNMKISKKFTVSDLLSTLEIGENTARNYLTYLVKGGYVIEKSRAPNKKRLSPSSGKEIEWFLIKDTGRLAPIVRHDGLWDQNEQKFYPFK</sequence>
<dbReference type="STRING" id="1117707.VQ7734_01837"/>
<proteinExistence type="predicted"/>
<accession>A0A1M7YTU5</accession>
<dbReference type="SUPFAM" id="SSF46785">
    <property type="entry name" value="Winged helix' DNA-binding domain"/>
    <property type="match status" value="1"/>
</dbReference>
<dbReference type="Proteomes" id="UP000184600">
    <property type="component" value="Unassembled WGS sequence"/>
</dbReference>
<reference evidence="2" key="1">
    <citation type="submission" date="2016-12" db="EMBL/GenBank/DDBJ databases">
        <authorList>
            <person name="Rodrigo-Torres L."/>
            <person name="Arahal R.D."/>
            <person name="Lucena T."/>
        </authorList>
    </citation>
    <scope>NUCLEOTIDE SEQUENCE [LARGE SCALE GENOMIC DNA]</scope>
</reference>
<organism evidence="1 2">
    <name type="scientific">Vibrio quintilis</name>
    <dbReference type="NCBI Taxonomy" id="1117707"/>
    <lineage>
        <taxon>Bacteria</taxon>
        <taxon>Pseudomonadati</taxon>
        <taxon>Pseudomonadota</taxon>
        <taxon>Gammaproteobacteria</taxon>
        <taxon>Vibrionales</taxon>
        <taxon>Vibrionaceae</taxon>
        <taxon>Vibrio</taxon>
    </lineage>
</organism>
<dbReference type="AlphaFoldDB" id="A0A1M7YTU5"/>
<dbReference type="InterPro" id="IPR036390">
    <property type="entry name" value="WH_DNA-bd_sf"/>
</dbReference>
<dbReference type="EMBL" id="FRFG01000019">
    <property type="protein sequence ID" value="SHO56074.1"/>
    <property type="molecule type" value="Genomic_DNA"/>
</dbReference>
<dbReference type="RefSeq" id="WP_073581654.1">
    <property type="nucleotide sequence ID" value="NZ_AP024897.1"/>
</dbReference>
<name>A0A1M7YTU5_9VIBR</name>
<gene>
    <name evidence="1" type="ORF">VQ7734_01837</name>
</gene>